<dbReference type="InterPro" id="IPR029063">
    <property type="entry name" value="SAM-dependent_MTases_sf"/>
</dbReference>
<dbReference type="Proteomes" id="UP000260655">
    <property type="component" value="Unassembled WGS sequence"/>
</dbReference>
<dbReference type="PANTHER" id="PTHR43675:SF8">
    <property type="entry name" value="ARSENITE METHYLTRANSFERASE"/>
    <property type="match status" value="1"/>
</dbReference>
<evidence type="ECO:0000256" key="1">
    <source>
        <dbReference type="ARBA" id="ARBA00022679"/>
    </source>
</evidence>
<evidence type="ECO:0000256" key="8">
    <source>
        <dbReference type="ARBA" id="ARBA00048428"/>
    </source>
</evidence>
<dbReference type="GO" id="GO:0032259">
    <property type="term" value="P:methylation"/>
    <property type="evidence" value="ECO:0007669"/>
    <property type="project" value="UniProtKB-KW"/>
</dbReference>
<dbReference type="GO" id="GO:0030791">
    <property type="term" value="F:arsenite methyltransferase activity"/>
    <property type="evidence" value="ECO:0007669"/>
    <property type="project" value="UniProtKB-EC"/>
</dbReference>
<protein>
    <recommendedName>
        <fullName evidence="5">Arsenite methyltransferase</fullName>
        <ecNumber evidence="4">2.1.1.137</ecNumber>
    </recommendedName>
</protein>
<dbReference type="CDD" id="cd02440">
    <property type="entry name" value="AdoMet_MTases"/>
    <property type="match status" value="1"/>
</dbReference>
<evidence type="ECO:0000313" key="10">
    <source>
        <dbReference type="EMBL" id="RGJ19517.1"/>
    </source>
</evidence>
<dbReference type="Gene3D" id="3.40.50.150">
    <property type="entry name" value="Vaccinia Virus protein VP39"/>
    <property type="match status" value="1"/>
</dbReference>
<comment type="catalytic activity">
    <reaction evidence="8">
        <text>arsenic triglutathione + 3 [thioredoxin]-dithiol + 3 S-adenosyl-L-methionine = trimethylarsine + 3 [thioredoxin]-disulfide + 3 glutathione + 3 S-adenosyl-L-homocysteine + 3 H(+)</text>
        <dbReference type="Rhea" id="RHEA:69432"/>
        <dbReference type="Rhea" id="RHEA-COMP:10698"/>
        <dbReference type="Rhea" id="RHEA-COMP:10700"/>
        <dbReference type="ChEBI" id="CHEBI:15378"/>
        <dbReference type="ChEBI" id="CHEBI:27130"/>
        <dbReference type="ChEBI" id="CHEBI:29950"/>
        <dbReference type="ChEBI" id="CHEBI:50058"/>
        <dbReference type="ChEBI" id="CHEBI:57856"/>
        <dbReference type="ChEBI" id="CHEBI:57925"/>
        <dbReference type="ChEBI" id="CHEBI:59789"/>
        <dbReference type="ChEBI" id="CHEBI:183640"/>
        <dbReference type="EC" id="2.1.1.137"/>
    </reaction>
</comment>
<evidence type="ECO:0000256" key="2">
    <source>
        <dbReference type="ARBA" id="ARBA00022691"/>
    </source>
</evidence>
<keyword evidence="2" id="KW-0949">S-adenosyl-L-methionine</keyword>
<feature type="domain" description="Methyltransferase" evidence="9">
    <location>
        <begin position="69"/>
        <end position="192"/>
    </location>
</feature>
<evidence type="ECO:0000256" key="3">
    <source>
        <dbReference type="ARBA" id="ARBA00034487"/>
    </source>
</evidence>
<accession>A0A3E4GKV2</accession>
<comment type="catalytic activity">
    <reaction evidence="6">
        <text>arsenic triglutathione + [thioredoxin]-dithiol + S-adenosyl-L-methionine + 2 H2O = methylarsonous acid + [thioredoxin]-disulfide + 3 glutathione + S-adenosyl-L-homocysteine + H(+)</text>
        <dbReference type="Rhea" id="RHEA:69460"/>
        <dbReference type="Rhea" id="RHEA-COMP:10698"/>
        <dbReference type="Rhea" id="RHEA-COMP:10700"/>
        <dbReference type="ChEBI" id="CHEBI:15377"/>
        <dbReference type="ChEBI" id="CHEBI:15378"/>
        <dbReference type="ChEBI" id="CHEBI:17826"/>
        <dbReference type="ChEBI" id="CHEBI:29950"/>
        <dbReference type="ChEBI" id="CHEBI:50058"/>
        <dbReference type="ChEBI" id="CHEBI:57856"/>
        <dbReference type="ChEBI" id="CHEBI:57925"/>
        <dbReference type="ChEBI" id="CHEBI:59789"/>
        <dbReference type="ChEBI" id="CHEBI:183640"/>
        <dbReference type="EC" id="2.1.1.137"/>
    </reaction>
</comment>
<evidence type="ECO:0000313" key="11">
    <source>
        <dbReference type="Proteomes" id="UP000260655"/>
    </source>
</evidence>
<name>A0A3E4GKV2_9FIRM</name>
<dbReference type="AlphaFoldDB" id="A0A3E4GKV2"/>
<sequence length="195" mass="21225">MKEIHDIVRNDYGKIALEETNATILSGNSSSETMSSSVGYTPDDLALVPVESNLGLGCGNPHRKADIQPGEIVLDLGSGAGLDCFIAGKVVGRRGRAIGVDMTPEMLSRARKIAKENRIRNVEFRLGEIENLPIADNTADVCISNCVINMSDNKPRVYREILRALKPGGRISICDIVIMKELTPEMQNDEAMHSC</sequence>
<gene>
    <name evidence="10" type="ORF">DXD67_16270</name>
</gene>
<keyword evidence="10" id="KW-0489">Methyltransferase</keyword>
<proteinExistence type="inferred from homology"/>
<keyword evidence="1 10" id="KW-0808">Transferase</keyword>
<comment type="catalytic activity">
    <reaction evidence="7">
        <text>arsenic triglutathione + 2 [thioredoxin]-dithiol + 2 S-adenosyl-L-methionine + H2O = dimethylarsinous acid + 2 [thioredoxin]-disulfide + 3 glutathione + 2 S-adenosyl-L-homocysteine + 2 H(+)</text>
        <dbReference type="Rhea" id="RHEA:69464"/>
        <dbReference type="Rhea" id="RHEA-COMP:10698"/>
        <dbReference type="Rhea" id="RHEA-COMP:10700"/>
        <dbReference type="ChEBI" id="CHEBI:15377"/>
        <dbReference type="ChEBI" id="CHEBI:15378"/>
        <dbReference type="ChEBI" id="CHEBI:23808"/>
        <dbReference type="ChEBI" id="CHEBI:29950"/>
        <dbReference type="ChEBI" id="CHEBI:50058"/>
        <dbReference type="ChEBI" id="CHEBI:57856"/>
        <dbReference type="ChEBI" id="CHEBI:57925"/>
        <dbReference type="ChEBI" id="CHEBI:59789"/>
        <dbReference type="ChEBI" id="CHEBI:183640"/>
        <dbReference type="EC" id="2.1.1.137"/>
    </reaction>
</comment>
<dbReference type="Pfam" id="PF13847">
    <property type="entry name" value="Methyltransf_31"/>
    <property type="match status" value="1"/>
</dbReference>
<dbReference type="InterPro" id="IPR025714">
    <property type="entry name" value="Methyltranfer_dom"/>
</dbReference>
<evidence type="ECO:0000256" key="4">
    <source>
        <dbReference type="ARBA" id="ARBA00034521"/>
    </source>
</evidence>
<dbReference type="InterPro" id="IPR026669">
    <property type="entry name" value="Arsenite_MeTrfase-like"/>
</dbReference>
<evidence type="ECO:0000256" key="7">
    <source>
        <dbReference type="ARBA" id="ARBA00047943"/>
    </source>
</evidence>
<dbReference type="SUPFAM" id="SSF53335">
    <property type="entry name" value="S-adenosyl-L-methionine-dependent methyltransferases"/>
    <property type="match status" value="1"/>
</dbReference>
<organism evidence="10 11">
    <name type="scientific">Coprococcus comes</name>
    <dbReference type="NCBI Taxonomy" id="410072"/>
    <lineage>
        <taxon>Bacteria</taxon>
        <taxon>Bacillati</taxon>
        <taxon>Bacillota</taxon>
        <taxon>Clostridia</taxon>
        <taxon>Lachnospirales</taxon>
        <taxon>Lachnospiraceae</taxon>
        <taxon>Coprococcus</taxon>
    </lineage>
</organism>
<comment type="similarity">
    <text evidence="3">Belongs to the methyltransferase superfamily. Arsenite methyltransferase family.</text>
</comment>
<dbReference type="EMBL" id="QSOV01000046">
    <property type="protein sequence ID" value="RGJ19517.1"/>
    <property type="molecule type" value="Genomic_DNA"/>
</dbReference>
<comment type="caution">
    <text evidence="10">The sequence shown here is derived from an EMBL/GenBank/DDBJ whole genome shotgun (WGS) entry which is preliminary data.</text>
</comment>
<reference evidence="10 11" key="1">
    <citation type="submission" date="2018-08" db="EMBL/GenBank/DDBJ databases">
        <title>A genome reference for cultivated species of the human gut microbiota.</title>
        <authorList>
            <person name="Zou Y."/>
            <person name="Xue W."/>
            <person name="Luo G."/>
        </authorList>
    </citation>
    <scope>NUCLEOTIDE SEQUENCE [LARGE SCALE GENOMIC DNA]</scope>
    <source>
        <strain evidence="10 11">TM07-19</strain>
    </source>
</reference>
<evidence type="ECO:0000259" key="9">
    <source>
        <dbReference type="Pfam" id="PF13847"/>
    </source>
</evidence>
<evidence type="ECO:0000256" key="5">
    <source>
        <dbReference type="ARBA" id="ARBA00034545"/>
    </source>
</evidence>
<dbReference type="PANTHER" id="PTHR43675">
    <property type="entry name" value="ARSENITE METHYLTRANSFERASE"/>
    <property type="match status" value="1"/>
</dbReference>
<dbReference type="EC" id="2.1.1.137" evidence="4"/>
<dbReference type="RefSeq" id="WP_117559555.1">
    <property type="nucleotide sequence ID" value="NZ_JAAIOQ010000005.1"/>
</dbReference>
<evidence type="ECO:0000256" key="6">
    <source>
        <dbReference type="ARBA" id="ARBA00047941"/>
    </source>
</evidence>